<proteinExistence type="predicted"/>
<sequence>MIPCAFTPHPNMVAQEPRRPPQRKKVPPRGLQVLAVSLEHDTPPVNTLNTFTTLDLSYRTVVLANILHATIHS</sequence>
<keyword evidence="3" id="KW-1185">Reference proteome</keyword>
<name>A0A8S4QTD1_9NEOP</name>
<gene>
    <name evidence="2" type="primary">jg1138</name>
    <name evidence="2" type="ORF">PAEG_LOCUS4150</name>
</gene>
<comment type="caution">
    <text evidence="2">The sequence shown here is derived from an EMBL/GenBank/DDBJ whole genome shotgun (WGS) entry which is preliminary data.</text>
</comment>
<accession>A0A8S4QTD1</accession>
<dbReference type="Proteomes" id="UP000838756">
    <property type="component" value="Unassembled WGS sequence"/>
</dbReference>
<dbReference type="AlphaFoldDB" id="A0A8S4QTD1"/>
<reference evidence="2" key="1">
    <citation type="submission" date="2022-03" db="EMBL/GenBank/DDBJ databases">
        <authorList>
            <person name="Lindestad O."/>
        </authorList>
    </citation>
    <scope>NUCLEOTIDE SEQUENCE</scope>
</reference>
<protein>
    <submittedName>
        <fullName evidence="2">Jg1138 protein</fullName>
    </submittedName>
</protein>
<evidence type="ECO:0000313" key="2">
    <source>
        <dbReference type="EMBL" id="CAH2216081.1"/>
    </source>
</evidence>
<evidence type="ECO:0000313" key="3">
    <source>
        <dbReference type="Proteomes" id="UP000838756"/>
    </source>
</evidence>
<dbReference type="EMBL" id="CAKXAJ010013923">
    <property type="protein sequence ID" value="CAH2216081.1"/>
    <property type="molecule type" value="Genomic_DNA"/>
</dbReference>
<evidence type="ECO:0000256" key="1">
    <source>
        <dbReference type="SAM" id="MobiDB-lite"/>
    </source>
</evidence>
<feature type="region of interest" description="Disordered" evidence="1">
    <location>
        <begin position="1"/>
        <end position="27"/>
    </location>
</feature>
<organism evidence="2 3">
    <name type="scientific">Pararge aegeria aegeria</name>
    <dbReference type="NCBI Taxonomy" id="348720"/>
    <lineage>
        <taxon>Eukaryota</taxon>
        <taxon>Metazoa</taxon>
        <taxon>Ecdysozoa</taxon>
        <taxon>Arthropoda</taxon>
        <taxon>Hexapoda</taxon>
        <taxon>Insecta</taxon>
        <taxon>Pterygota</taxon>
        <taxon>Neoptera</taxon>
        <taxon>Endopterygota</taxon>
        <taxon>Lepidoptera</taxon>
        <taxon>Glossata</taxon>
        <taxon>Ditrysia</taxon>
        <taxon>Papilionoidea</taxon>
        <taxon>Nymphalidae</taxon>
        <taxon>Satyrinae</taxon>
        <taxon>Satyrini</taxon>
        <taxon>Parargina</taxon>
        <taxon>Pararge</taxon>
    </lineage>
</organism>